<sequence>MSWTPFKGMSLRSLFQESQITTRIECEPPTDKTAVRTSSHASPSIVNVKLDYHYLKSKDITQIHQYRICSNPHHHCTSKFNISTFCNVLKRAGHQPPYSVESNNDTTNKTGLISHPAPPALQGIIYRIRGTFQPEKVVEHIFSILITFLSQ</sequence>
<evidence type="ECO:0000313" key="1">
    <source>
        <dbReference type="EMBL" id="KAL2070807.1"/>
    </source>
</evidence>
<dbReference type="EMBL" id="JAZHXI010000006">
    <property type="protein sequence ID" value="KAL2070807.1"/>
    <property type="molecule type" value="Genomic_DNA"/>
</dbReference>
<keyword evidence="2" id="KW-1185">Reference proteome</keyword>
<name>A0ABR4CLH4_9HELO</name>
<evidence type="ECO:0000313" key="2">
    <source>
        <dbReference type="Proteomes" id="UP001595075"/>
    </source>
</evidence>
<comment type="caution">
    <text evidence="1">The sequence shown here is derived from an EMBL/GenBank/DDBJ whole genome shotgun (WGS) entry which is preliminary data.</text>
</comment>
<protein>
    <submittedName>
        <fullName evidence="1">Uncharacterized protein</fullName>
    </submittedName>
</protein>
<gene>
    <name evidence="1" type="ORF">VTL71DRAFT_13833</name>
</gene>
<organism evidence="1 2">
    <name type="scientific">Oculimacula yallundae</name>
    <dbReference type="NCBI Taxonomy" id="86028"/>
    <lineage>
        <taxon>Eukaryota</taxon>
        <taxon>Fungi</taxon>
        <taxon>Dikarya</taxon>
        <taxon>Ascomycota</taxon>
        <taxon>Pezizomycotina</taxon>
        <taxon>Leotiomycetes</taxon>
        <taxon>Helotiales</taxon>
        <taxon>Ploettnerulaceae</taxon>
        <taxon>Oculimacula</taxon>
    </lineage>
</organism>
<proteinExistence type="predicted"/>
<dbReference type="Proteomes" id="UP001595075">
    <property type="component" value="Unassembled WGS sequence"/>
</dbReference>
<reference evidence="1 2" key="1">
    <citation type="journal article" date="2024" name="Commun. Biol.">
        <title>Comparative genomic analysis of thermophilic fungi reveals convergent evolutionary adaptations and gene losses.</title>
        <authorList>
            <person name="Steindorff A.S."/>
            <person name="Aguilar-Pontes M.V."/>
            <person name="Robinson A.J."/>
            <person name="Andreopoulos B."/>
            <person name="LaButti K."/>
            <person name="Kuo A."/>
            <person name="Mondo S."/>
            <person name="Riley R."/>
            <person name="Otillar R."/>
            <person name="Haridas S."/>
            <person name="Lipzen A."/>
            <person name="Grimwood J."/>
            <person name="Schmutz J."/>
            <person name="Clum A."/>
            <person name="Reid I.D."/>
            <person name="Moisan M.C."/>
            <person name="Butler G."/>
            <person name="Nguyen T.T.M."/>
            <person name="Dewar K."/>
            <person name="Conant G."/>
            <person name="Drula E."/>
            <person name="Henrissat B."/>
            <person name="Hansel C."/>
            <person name="Singer S."/>
            <person name="Hutchinson M.I."/>
            <person name="de Vries R.P."/>
            <person name="Natvig D.O."/>
            <person name="Powell A.J."/>
            <person name="Tsang A."/>
            <person name="Grigoriev I.V."/>
        </authorList>
    </citation>
    <scope>NUCLEOTIDE SEQUENCE [LARGE SCALE GENOMIC DNA]</scope>
    <source>
        <strain evidence="1 2">CBS 494.80</strain>
    </source>
</reference>
<accession>A0ABR4CLH4</accession>